<dbReference type="AlphaFoldDB" id="A0A5M6C3G3"/>
<dbReference type="OrthoDB" id="2561313at2759"/>
<evidence type="ECO:0000313" key="1">
    <source>
        <dbReference type="EMBL" id="WWD20992.1"/>
    </source>
</evidence>
<dbReference type="RefSeq" id="XP_031862229.1">
    <property type="nucleotide sequence ID" value="XM_032003371.1"/>
</dbReference>
<dbReference type="InterPro" id="IPR048661">
    <property type="entry name" value="CPL1-like"/>
</dbReference>
<dbReference type="Pfam" id="PF21671">
    <property type="entry name" value="CPL1-like"/>
    <property type="match status" value="1"/>
</dbReference>
<dbReference type="PANTHER" id="PTHR35192:SF2">
    <property type="entry name" value="APPLE DOMAIN-CONTAINING PROTEIN"/>
    <property type="match status" value="1"/>
</dbReference>
<reference evidence="1" key="1">
    <citation type="submission" date="2017-08" db="EMBL/GenBank/DDBJ databases">
        <authorList>
            <person name="Cuomo C."/>
            <person name="Billmyre B."/>
            <person name="Heitman J."/>
        </authorList>
    </citation>
    <scope>NUCLEOTIDE SEQUENCE</scope>
    <source>
        <strain evidence="1">CBS 12478</strain>
    </source>
</reference>
<dbReference type="EMBL" id="CP144060">
    <property type="protein sequence ID" value="WWD20992.1"/>
    <property type="molecule type" value="Genomic_DNA"/>
</dbReference>
<dbReference type="GeneID" id="43587494"/>
<protein>
    <submittedName>
        <fullName evidence="1">Uncharacterized protein</fullName>
    </submittedName>
</protein>
<reference evidence="1" key="2">
    <citation type="submission" date="2024-01" db="EMBL/GenBank/DDBJ databases">
        <title>Comparative genomics of Cryptococcus and Kwoniella reveals pathogenesis evolution and contrasting modes of karyotype evolution via chromosome fusion or intercentromeric recombination.</title>
        <authorList>
            <person name="Coelho M.A."/>
            <person name="David-Palma M."/>
            <person name="Shea T."/>
            <person name="Bowers K."/>
            <person name="McGinley-Smith S."/>
            <person name="Mohammad A.W."/>
            <person name="Gnirke A."/>
            <person name="Yurkov A.M."/>
            <person name="Nowrousian M."/>
            <person name="Sun S."/>
            <person name="Cuomo C.A."/>
            <person name="Heitman J."/>
        </authorList>
    </citation>
    <scope>NUCLEOTIDE SEQUENCE</scope>
    <source>
        <strain evidence="1">CBS 12478</strain>
    </source>
</reference>
<dbReference type="PANTHER" id="PTHR35192">
    <property type="entry name" value="PROTEIN, PUTATIVE-RELATED"/>
    <property type="match status" value="1"/>
</dbReference>
<name>A0A5M6C3G3_9TREE</name>
<evidence type="ECO:0000313" key="2">
    <source>
        <dbReference type="Proteomes" id="UP000322225"/>
    </source>
</evidence>
<sequence>MFSRLTPIITVLVLLRFHQVQADYSPAFAGCINGGAVIDVDETIDNQSDANACARACYATETPRIYSFFKAGYFITDPEPTPRRRRDTNLDRRDQFVPPECLCTDIPVSHEVYEYGTSSQGEGYCSSDQYTSYVTASTFAFDDCYNSFDGDTDYKGAVAGVEGCFSLCKSDERAIIEPIESELTCYCGNFVGDAPVTFSGPGTCGPSNFLVYSHDANSAISSGFVKRQLRERLRISSKKRRATCPAPLTACNVAGVLDAFECINVKEELESCGGCLSGDFNDVHTAPGVDCTALPGIPRGGVTCTAGRCEAFACKKGYQLASNGTCLAL</sequence>
<organism evidence="1 2">
    <name type="scientific">Kwoniella shandongensis</name>
    <dbReference type="NCBI Taxonomy" id="1734106"/>
    <lineage>
        <taxon>Eukaryota</taxon>
        <taxon>Fungi</taxon>
        <taxon>Dikarya</taxon>
        <taxon>Basidiomycota</taxon>
        <taxon>Agaricomycotina</taxon>
        <taxon>Tremellomycetes</taxon>
        <taxon>Tremellales</taxon>
        <taxon>Cryptococcaceae</taxon>
        <taxon>Kwoniella</taxon>
    </lineage>
</organism>
<dbReference type="InterPro" id="IPR038955">
    <property type="entry name" value="PriA/CPL1_fungi"/>
</dbReference>
<dbReference type="Proteomes" id="UP000322225">
    <property type="component" value="Chromosome 10"/>
</dbReference>
<proteinExistence type="predicted"/>
<keyword evidence="2" id="KW-1185">Reference proteome</keyword>
<gene>
    <name evidence="1" type="ORF">CI109_105473</name>
</gene>
<accession>A0A5M6C3G3</accession>
<dbReference type="KEGG" id="ksn:43587494"/>